<keyword evidence="4" id="KW-0175">Coiled coil</keyword>
<dbReference type="Gene3D" id="1.10.287.1490">
    <property type="match status" value="1"/>
</dbReference>
<feature type="region of interest" description="Disordered" evidence="5">
    <location>
        <begin position="884"/>
        <end position="931"/>
    </location>
</feature>
<evidence type="ECO:0000256" key="3">
    <source>
        <dbReference type="PROSITE-ProRule" id="PRU00221"/>
    </source>
</evidence>
<keyword evidence="7" id="KW-0966">Cell projection</keyword>
<dbReference type="OrthoDB" id="10251741at2759"/>
<dbReference type="SUPFAM" id="SSF50978">
    <property type="entry name" value="WD40 repeat-like"/>
    <property type="match status" value="1"/>
</dbReference>
<proteinExistence type="predicted"/>
<dbReference type="Gene3D" id="2.130.10.10">
    <property type="entry name" value="YVTN repeat-like/Quinoprotein amine dehydrogenase"/>
    <property type="match status" value="1"/>
</dbReference>
<feature type="domain" description="EML-like second beta-propeller" evidence="6">
    <location>
        <begin position="136"/>
        <end position="410"/>
    </location>
</feature>
<evidence type="ECO:0000313" key="7">
    <source>
        <dbReference type="EMBL" id="CAE1166284.1"/>
    </source>
</evidence>
<dbReference type="PROSITE" id="PS50294">
    <property type="entry name" value="WD_REPEATS_REGION"/>
    <property type="match status" value="2"/>
</dbReference>
<sequence>MKDSVQKDVVRHISREEFKDQVTEVTAIVAYSKGFACACGVGTVHLFERSEDRDFYRKTREVLILPDNSITLPSSRSYKQVITCMTISPSEETLVASSNTNQIYSTSLSAADFRQNGMQLYNFDPLAQNFHSNTITGLDVCARKPLVATSSLDCSIRIWNFETCSQELFKEFAEEVYSIALHPSGLYLLAGFTDKLKLLNILIDDIKPFQEFSCKCCRECCFSNGGHLFAAVNGNVIQVYSTVTFELINNLKGHNKAVTSVLWSPDDSKLVSCGGDGAVYEWDPLLGRRTGETVIKSCVYTDVSISPDGKTTYAVGNDNILKEIGDSSVLRNIDAGEVTLLCLTLSHSGRMLFAATTLGSLWSFKFPLSDAGERQEYQGHSSRVTRMKMTFDDQYLITVSEDASVMIWKIQDKEGRGMKREKDAMSSMYADEILITKSDLEEKNAVMAELRTRVNELGMENEYQLRLKDMNYNEKIKELTEKFIQEMESLKTKNQILKAERDKQEAKHEEQLSEMMQKHAKELQDLESANNQKLMLEYEKYQELQTKMMKMQEENDHKLHEMEESKATALTQIEERYEIKRQEMISKLQMAQEESRRQQKQDELTKRMMEEDADMEILDIKTNLQRELRREKDLNAKLKGENGIFKQKFTTLQKEIDEHKEESRKFQAEISKLNTIIRNLEKDILGLKKEIQERDETIQDKEKRIYDLKKKNQELEKFKFVLDYKIRELKKQIEPREDEIKRMRGQIQEMENELEQSRKSNTQLELNITDMKQKYEATSKTLKEKGNLVREKEAKVKQFKTRLHNSVSFIQEPRLLKESVIAMYRKCVEDDITESASVDADIQKESQPFQLPFCYYIPVQPLTRFSSPLDSCPAFDQLPVVDTSTPTVDTTSSTTPQIPVVDTTRSTTPQPPVADTSNHNSTTWPGSLTDR</sequence>
<keyword evidence="7" id="KW-0969">Cilium</keyword>
<accession>A0A812B2N7</accession>
<dbReference type="InterPro" id="IPR036322">
    <property type="entry name" value="WD40_repeat_dom_sf"/>
</dbReference>
<dbReference type="InterPro" id="IPR019775">
    <property type="entry name" value="WD40_repeat_CS"/>
</dbReference>
<evidence type="ECO:0000256" key="4">
    <source>
        <dbReference type="SAM" id="Coils"/>
    </source>
</evidence>
<reference evidence="7" key="1">
    <citation type="submission" date="2021-01" db="EMBL/GenBank/DDBJ databases">
        <authorList>
            <person name="Li R."/>
            <person name="Bekaert M."/>
        </authorList>
    </citation>
    <scope>NUCLEOTIDE SEQUENCE</scope>
    <source>
        <strain evidence="7">Farmed</strain>
    </source>
</reference>
<evidence type="ECO:0000313" key="8">
    <source>
        <dbReference type="Proteomes" id="UP000597762"/>
    </source>
</evidence>
<evidence type="ECO:0000256" key="1">
    <source>
        <dbReference type="ARBA" id="ARBA00022574"/>
    </source>
</evidence>
<dbReference type="FunFam" id="2.130.10.10:FF:000271">
    <property type="entry name" value="cilia- and flagella-associated protein 57"/>
    <property type="match status" value="1"/>
</dbReference>
<dbReference type="PANTHER" id="PTHR32215">
    <property type="entry name" value="CILIA- AND FLAGELLA-ASSOCIATED PROTEIN 57"/>
    <property type="match status" value="1"/>
</dbReference>
<organism evidence="7 8">
    <name type="scientific">Acanthosepion pharaonis</name>
    <name type="common">Pharaoh cuttlefish</name>
    <name type="synonym">Sepia pharaonis</name>
    <dbReference type="NCBI Taxonomy" id="158019"/>
    <lineage>
        <taxon>Eukaryota</taxon>
        <taxon>Metazoa</taxon>
        <taxon>Spiralia</taxon>
        <taxon>Lophotrochozoa</taxon>
        <taxon>Mollusca</taxon>
        <taxon>Cephalopoda</taxon>
        <taxon>Coleoidea</taxon>
        <taxon>Decapodiformes</taxon>
        <taxon>Sepiida</taxon>
        <taxon>Sepiina</taxon>
        <taxon>Sepiidae</taxon>
        <taxon>Acanthosepion</taxon>
    </lineage>
</organism>
<dbReference type="InterPro" id="IPR052993">
    <property type="entry name" value="CFA-57"/>
</dbReference>
<dbReference type="SMART" id="SM00320">
    <property type="entry name" value="WD40"/>
    <property type="match status" value="7"/>
</dbReference>
<keyword evidence="1 3" id="KW-0853">WD repeat</keyword>
<feature type="compositionally biased region" description="Polar residues" evidence="5">
    <location>
        <begin position="915"/>
        <end position="931"/>
    </location>
</feature>
<evidence type="ECO:0000259" key="6">
    <source>
        <dbReference type="Pfam" id="PF23414"/>
    </source>
</evidence>
<dbReference type="EMBL" id="CAHIKZ030000286">
    <property type="protein sequence ID" value="CAE1166284.1"/>
    <property type="molecule type" value="Genomic_DNA"/>
</dbReference>
<name>A0A812B2N7_ACAPH</name>
<feature type="compositionally biased region" description="Low complexity" evidence="5">
    <location>
        <begin position="884"/>
        <end position="896"/>
    </location>
</feature>
<keyword evidence="2" id="KW-0677">Repeat</keyword>
<feature type="coiled-coil region" evidence="4">
    <location>
        <begin position="440"/>
        <end position="781"/>
    </location>
</feature>
<dbReference type="Pfam" id="PF23414">
    <property type="entry name" value="Beta-prop_EML_2"/>
    <property type="match status" value="1"/>
</dbReference>
<gene>
    <name evidence="7" type="ORF">SPHA_8838</name>
</gene>
<evidence type="ECO:0000256" key="2">
    <source>
        <dbReference type="ARBA" id="ARBA00022737"/>
    </source>
</evidence>
<comment type="caution">
    <text evidence="7">The sequence shown here is derived from an EMBL/GenBank/DDBJ whole genome shotgun (WGS) entry which is preliminary data.</text>
</comment>
<dbReference type="InterPro" id="IPR001680">
    <property type="entry name" value="WD40_rpt"/>
</dbReference>
<dbReference type="PANTHER" id="PTHR32215:SF0">
    <property type="entry name" value="CILIA- AND FLAGELLA-ASSOCIATED PROTEIN 57"/>
    <property type="match status" value="1"/>
</dbReference>
<dbReference type="InterPro" id="IPR015943">
    <property type="entry name" value="WD40/YVTN_repeat-like_dom_sf"/>
</dbReference>
<evidence type="ECO:0000256" key="5">
    <source>
        <dbReference type="SAM" id="MobiDB-lite"/>
    </source>
</evidence>
<dbReference type="PROSITE" id="PS50082">
    <property type="entry name" value="WD_REPEATS_2"/>
    <property type="match status" value="3"/>
</dbReference>
<keyword evidence="7" id="KW-0282">Flagellum</keyword>
<dbReference type="Proteomes" id="UP000597762">
    <property type="component" value="Unassembled WGS sequence"/>
</dbReference>
<feature type="repeat" description="WD" evidence="3">
    <location>
        <begin position="251"/>
        <end position="283"/>
    </location>
</feature>
<dbReference type="AlphaFoldDB" id="A0A812B2N7"/>
<feature type="repeat" description="WD" evidence="3">
    <location>
        <begin position="128"/>
        <end position="163"/>
    </location>
</feature>
<keyword evidence="8" id="KW-1185">Reference proteome</keyword>
<dbReference type="PROSITE" id="PS00678">
    <property type="entry name" value="WD_REPEATS_1"/>
    <property type="match status" value="1"/>
</dbReference>
<protein>
    <submittedName>
        <fullName evidence="7">Cilia- and flagella-associated protein 57</fullName>
    </submittedName>
</protein>
<feature type="repeat" description="WD" evidence="3">
    <location>
        <begin position="377"/>
        <end position="411"/>
    </location>
</feature>
<dbReference type="InterPro" id="IPR055442">
    <property type="entry name" value="Beta-prop_EML-like_2nd"/>
</dbReference>